<reference evidence="7" key="1">
    <citation type="submission" date="2015-12" db="EMBL/GenBank/DDBJ databases">
        <title>Complete genome sequence of Pandoraea norimbergensis DSM 11628.</title>
        <authorList>
            <person name="Ee R."/>
            <person name="Lim Y.-L."/>
            <person name="Yong D."/>
            <person name="Yin W.-F."/>
            <person name="Chan K.-G."/>
        </authorList>
    </citation>
    <scope>NUCLEOTIDE SEQUENCE [LARGE SCALE GENOMIC DNA]</scope>
    <source>
        <strain evidence="7">DSM 11628</strain>
    </source>
</reference>
<dbReference type="PROSITE" id="PS50931">
    <property type="entry name" value="HTH_LYSR"/>
    <property type="match status" value="1"/>
</dbReference>
<dbReference type="InterPro" id="IPR037424">
    <property type="entry name" value="NocR_PBP2"/>
</dbReference>
<dbReference type="InterPro" id="IPR036388">
    <property type="entry name" value="WH-like_DNA-bd_sf"/>
</dbReference>
<evidence type="ECO:0000259" key="5">
    <source>
        <dbReference type="PROSITE" id="PS50931"/>
    </source>
</evidence>
<dbReference type="CDD" id="cd08415">
    <property type="entry name" value="PBP2_LysR_opines_like"/>
    <property type="match status" value="1"/>
</dbReference>
<dbReference type="SUPFAM" id="SSF46785">
    <property type="entry name" value="Winged helix' DNA-binding domain"/>
    <property type="match status" value="1"/>
</dbReference>
<dbReference type="InterPro" id="IPR005119">
    <property type="entry name" value="LysR_subst-bd"/>
</dbReference>
<dbReference type="SUPFAM" id="SSF53850">
    <property type="entry name" value="Periplasmic binding protein-like II"/>
    <property type="match status" value="1"/>
</dbReference>
<dbReference type="EMBL" id="CP013480">
    <property type="protein sequence ID" value="ALS61869.1"/>
    <property type="molecule type" value="Genomic_DNA"/>
</dbReference>
<evidence type="ECO:0000256" key="3">
    <source>
        <dbReference type="ARBA" id="ARBA00023125"/>
    </source>
</evidence>
<dbReference type="Pfam" id="PF03466">
    <property type="entry name" value="LysR_substrate"/>
    <property type="match status" value="1"/>
</dbReference>
<keyword evidence="3" id="KW-0238">DNA-binding</keyword>
<dbReference type="Gene3D" id="3.40.190.290">
    <property type="match status" value="1"/>
</dbReference>
<feature type="domain" description="HTH lysR-type" evidence="5">
    <location>
        <begin position="2"/>
        <end position="59"/>
    </location>
</feature>
<keyword evidence="4" id="KW-0804">Transcription</keyword>
<dbReference type="PANTHER" id="PTHR30427">
    <property type="entry name" value="TRANSCRIPTIONAL ACTIVATOR PROTEIN LYSR"/>
    <property type="match status" value="1"/>
</dbReference>
<dbReference type="Gene3D" id="1.10.10.10">
    <property type="entry name" value="Winged helix-like DNA-binding domain superfamily/Winged helix DNA-binding domain"/>
    <property type="match status" value="1"/>
</dbReference>
<evidence type="ECO:0000313" key="6">
    <source>
        <dbReference type="EMBL" id="ALS61869.1"/>
    </source>
</evidence>
<evidence type="ECO:0000256" key="2">
    <source>
        <dbReference type="ARBA" id="ARBA00023015"/>
    </source>
</evidence>
<name>A0ABN4JLP2_9BURK</name>
<dbReference type="PANTHER" id="PTHR30427:SF1">
    <property type="entry name" value="TRANSCRIPTIONAL ACTIVATOR PROTEIN LYSR"/>
    <property type="match status" value="1"/>
</dbReference>
<dbReference type="InterPro" id="IPR036390">
    <property type="entry name" value="WH_DNA-bd_sf"/>
</dbReference>
<dbReference type="Pfam" id="PF00126">
    <property type="entry name" value="HTH_1"/>
    <property type="match status" value="1"/>
</dbReference>
<evidence type="ECO:0000256" key="4">
    <source>
        <dbReference type="ARBA" id="ARBA00023163"/>
    </source>
</evidence>
<protein>
    <recommendedName>
        <fullName evidence="5">HTH lysR-type domain-containing protein</fullName>
    </recommendedName>
</protein>
<evidence type="ECO:0000256" key="1">
    <source>
        <dbReference type="ARBA" id="ARBA00009437"/>
    </source>
</evidence>
<accession>A0ABN4JLP2</accession>
<dbReference type="PRINTS" id="PR00039">
    <property type="entry name" value="HTHLYSR"/>
</dbReference>
<sequence>MMTLKQIEAFRAVMLGRSMTEAAKLLFVTQSAVSKIMREFEEEVGFALFSRRKGGLVPTAAATALYTQVERVFVGLDQVSQTAERIRQQHQGQLRVVAMSALSSDLLQSAIARFRQQHPKVGVSLEIYNSSEVTNLVASGLFDIGYSMTPVERDKVRAGTPWRVNCVCLLPPRHRLARKRVVTARDLENEPFISFASGNTTRLAVDSLFKSENIRRQTEVEASWSIAVSAMVAKGLGVAIIDPFTAEVAKQCGCIVRPFQPAIEFTFAELRALRAVPDPLADAFSETVRECLGLYVGE</sequence>
<organism evidence="6 7">
    <name type="scientific">Pandoraea norimbergensis</name>
    <dbReference type="NCBI Taxonomy" id="93219"/>
    <lineage>
        <taxon>Bacteria</taxon>
        <taxon>Pseudomonadati</taxon>
        <taxon>Pseudomonadota</taxon>
        <taxon>Betaproteobacteria</taxon>
        <taxon>Burkholderiales</taxon>
        <taxon>Burkholderiaceae</taxon>
        <taxon>Pandoraea</taxon>
    </lineage>
</organism>
<gene>
    <name evidence="6" type="ORF">AT302_20885</name>
</gene>
<evidence type="ECO:0000313" key="7">
    <source>
        <dbReference type="Proteomes" id="UP000060277"/>
    </source>
</evidence>
<keyword evidence="7" id="KW-1185">Reference proteome</keyword>
<dbReference type="Proteomes" id="UP000060277">
    <property type="component" value="Chromosome"/>
</dbReference>
<dbReference type="InterPro" id="IPR000847">
    <property type="entry name" value="LysR_HTH_N"/>
</dbReference>
<dbReference type="RefSeq" id="WP_058378779.1">
    <property type="nucleotide sequence ID" value="NZ_CP013480.3"/>
</dbReference>
<comment type="similarity">
    <text evidence="1">Belongs to the LysR transcriptional regulatory family.</text>
</comment>
<keyword evidence="2" id="KW-0805">Transcription regulation</keyword>
<proteinExistence type="inferred from homology"/>